<keyword evidence="4" id="KW-1185">Reference proteome</keyword>
<dbReference type="SUPFAM" id="SSF46689">
    <property type="entry name" value="Homeodomain-like"/>
    <property type="match status" value="1"/>
</dbReference>
<dbReference type="Proteomes" id="UP000005204">
    <property type="component" value="Unassembled WGS sequence"/>
</dbReference>
<feature type="domain" description="HTH psq-type" evidence="2">
    <location>
        <begin position="103"/>
        <end position="132"/>
    </location>
</feature>
<dbReference type="Pfam" id="PF05225">
    <property type="entry name" value="HTH_psq"/>
    <property type="match status" value="1"/>
</dbReference>
<dbReference type="Gene3D" id="1.10.10.60">
    <property type="entry name" value="Homeodomain-like"/>
    <property type="match status" value="1"/>
</dbReference>
<dbReference type="InterPro" id="IPR009057">
    <property type="entry name" value="Homeodomain-like_sf"/>
</dbReference>
<evidence type="ECO:0000259" key="2">
    <source>
        <dbReference type="Pfam" id="PF05225"/>
    </source>
</evidence>
<evidence type="ECO:0000256" key="1">
    <source>
        <dbReference type="ARBA" id="ARBA00004123"/>
    </source>
</evidence>
<dbReference type="GO" id="GO:0005634">
    <property type="term" value="C:nucleus"/>
    <property type="evidence" value="ECO:0007669"/>
    <property type="project" value="UniProtKB-SubCell"/>
</dbReference>
<reference evidence="3" key="2">
    <citation type="submission" date="2022-06" db="UniProtKB">
        <authorList>
            <consortium name="EnsemblMetazoa"/>
        </authorList>
    </citation>
    <scope>IDENTIFICATION</scope>
    <source>
        <strain evidence="3">p50T (Dazao)</strain>
    </source>
</reference>
<dbReference type="GO" id="GO:0003677">
    <property type="term" value="F:DNA binding"/>
    <property type="evidence" value="ECO:0007669"/>
    <property type="project" value="InterPro"/>
</dbReference>
<reference evidence="4" key="1">
    <citation type="journal article" date="2008" name="Insect Biochem. Mol. Biol.">
        <title>The genome of a lepidopteran model insect, the silkworm Bombyx mori.</title>
        <authorList>
            <consortium name="International Silkworm Genome Consortium"/>
        </authorList>
    </citation>
    <scope>NUCLEOTIDE SEQUENCE [LARGE SCALE GENOMIC DNA]</scope>
    <source>
        <strain evidence="4">p50T</strain>
    </source>
</reference>
<accession>A0A8R2LVN2</accession>
<evidence type="ECO:0000313" key="3">
    <source>
        <dbReference type="EnsemblMetazoa" id="XP_037867542.1"/>
    </source>
</evidence>
<name>A0A8R2LVN2_BOMMO</name>
<dbReference type="EnsemblMetazoa" id="XM_038011614.1">
    <property type="protein sequence ID" value="XP_037867542.1"/>
    <property type="gene ID" value="LOC119628622"/>
</dbReference>
<sequence>MIYSESPTSCNMNRHYIEHITLLSSSAPLNTWQSGHGLQEWRCQFFYQASLSSSCASGASNNSLESSFDWSASAACSGNLLYQYVPKVEILVPEKRRKYTKKAIEDALRAVENGMSKNLAAKTFKVPRSTLIFKSKHPEKQDRPGPSTALTIQEERDIVKWIKINAEKGLPIRKEDLIARIYKSPKSV</sequence>
<proteinExistence type="predicted"/>
<dbReference type="AlphaFoldDB" id="A0A8R2LVN2"/>
<organism evidence="3 4">
    <name type="scientific">Bombyx mori</name>
    <name type="common">Silk moth</name>
    <dbReference type="NCBI Taxonomy" id="7091"/>
    <lineage>
        <taxon>Eukaryota</taxon>
        <taxon>Metazoa</taxon>
        <taxon>Ecdysozoa</taxon>
        <taxon>Arthropoda</taxon>
        <taxon>Hexapoda</taxon>
        <taxon>Insecta</taxon>
        <taxon>Pterygota</taxon>
        <taxon>Neoptera</taxon>
        <taxon>Endopterygota</taxon>
        <taxon>Lepidoptera</taxon>
        <taxon>Glossata</taxon>
        <taxon>Ditrysia</taxon>
        <taxon>Bombycoidea</taxon>
        <taxon>Bombycidae</taxon>
        <taxon>Bombycinae</taxon>
        <taxon>Bombyx</taxon>
    </lineage>
</organism>
<evidence type="ECO:0000313" key="4">
    <source>
        <dbReference type="Proteomes" id="UP000005204"/>
    </source>
</evidence>
<comment type="subcellular location">
    <subcellularLocation>
        <location evidence="1">Nucleus</location>
    </subcellularLocation>
</comment>
<protein>
    <recommendedName>
        <fullName evidence="2">HTH psq-type domain-containing protein</fullName>
    </recommendedName>
</protein>
<dbReference type="InterPro" id="IPR007889">
    <property type="entry name" value="HTH_Psq"/>
</dbReference>